<dbReference type="GO" id="GO:0003682">
    <property type="term" value="F:chromatin binding"/>
    <property type="evidence" value="ECO:0007669"/>
    <property type="project" value="TreeGrafter"/>
</dbReference>
<evidence type="ECO:0000256" key="1">
    <source>
        <dbReference type="ARBA" id="ARBA00004123"/>
    </source>
</evidence>
<accession>A0A1I7YZB9</accession>
<feature type="region of interest" description="Disordered" evidence="4">
    <location>
        <begin position="46"/>
        <end position="78"/>
    </location>
</feature>
<proteinExistence type="inferred from homology"/>
<feature type="region of interest" description="Disordered" evidence="4">
    <location>
        <begin position="530"/>
        <end position="567"/>
    </location>
</feature>
<dbReference type="PANTHER" id="PTHR14324">
    <property type="entry name" value="CONDENSIN-2 COMPLEX SUBUNIT H2"/>
    <property type="match status" value="1"/>
</dbReference>
<dbReference type="AlphaFoldDB" id="A0A1I7YZB9"/>
<protein>
    <submittedName>
        <fullName evidence="8">CNDH2_C domain-containing protein</fullName>
    </submittedName>
</protein>
<dbReference type="WBParaSite" id="L893_g21208.t1">
    <property type="protein sequence ID" value="L893_g21208.t1"/>
    <property type="gene ID" value="L893_g21208"/>
</dbReference>
<evidence type="ECO:0000256" key="4">
    <source>
        <dbReference type="SAM" id="MobiDB-lite"/>
    </source>
</evidence>
<evidence type="ECO:0000256" key="2">
    <source>
        <dbReference type="ARBA" id="ARBA00007844"/>
    </source>
</evidence>
<keyword evidence="3" id="KW-0539">Nucleus</keyword>
<feature type="compositionally biased region" description="Acidic residues" evidence="4">
    <location>
        <begin position="59"/>
        <end position="78"/>
    </location>
</feature>
<feature type="domain" description="Condensin II complex subunit H2 N-terminal" evidence="5">
    <location>
        <begin position="85"/>
        <end position="137"/>
    </location>
</feature>
<comment type="subcellular location">
    <subcellularLocation>
        <location evidence="1">Nucleus</location>
    </subcellularLocation>
</comment>
<dbReference type="GO" id="GO:0010032">
    <property type="term" value="P:meiotic chromosome condensation"/>
    <property type="evidence" value="ECO:0007669"/>
    <property type="project" value="TreeGrafter"/>
</dbReference>
<feature type="compositionally biased region" description="Polar residues" evidence="4">
    <location>
        <begin position="558"/>
        <end position="567"/>
    </location>
</feature>
<dbReference type="Pfam" id="PF16858">
    <property type="entry name" value="CNDH2_C"/>
    <property type="match status" value="1"/>
</dbReference>
<name>A0A1I7YZB9_9BILA</name>
<dbReference type="InterPro" id="IPR009378">
    <property type="entry name" value="H2_N"/>
</dbReference>
<dbReference type="GO" id="GO:0005634">
    <property type="term" value="C:nucleus"/>
    <property type="evidence" value="ECO:0007669"/>
    <property type="project" value="UniProtKB-SubCell"/>
</dbReference>
<evidence type="ECO:0000259" key="6">
    <source>
        <dbReference type="Pfam" id="PF16858"/>
    </source>
</evidence>
<comment type="similarity">
    <text evidence="2">Belongs to the CND2 H2 (condensin-2 subunit 2) family.</text>
</comment>
<feature type="domain" description="Condensin-2 complex subunit H2 C-terminal" evidence="6">
    <location>
        <begin position="680"/>
        <end position="803"/>
    </location>
</feature>
<dbReference type="PANTHER" id="PTHR14324:SF3">
    <property type="entry name" value="CONDENSIN-2 COMPLEX SUBUNIT H2"/>
    <property type="match status" value="1"/>
</dbReference>
<evidence type="ECO:0000256" key="3">
    <source>
        <dbReference type="ARBA" id="ARBA00023242"/>
    </source>
</evidence>
<dbReference type="Pfam" id="PF06278">
    <property type="entry name" value="CNDH2_N"/>
    <property type="match status" value="1"/>
</dbReference>
<organism evidence="7 8">
    <name type="scientific">Steinernema glaseri</name>
    <dbReference type="NCBI Taxonomy" id="37863"/>
    <lineage>
        <taxon>Eukaryota</taxon>
        <taxon>Metazoa</taxon>
        <taxon>Ecdysozoa</taxon>
        <taxon>Nematoda</taxon>
        <taxon>Chromadorea</taxon>
        <taxon>Rhabditida</taxon>
        <taxon>Tylenchina</taxon>
        <taxon>Panagrolaimomorpha</taxon>
        <taxon>Strongyloidoidea</taxon>
        <taxon>Steinernematidae</taxon>
        <taxon>Steinernema</taxon>
    </lineage>
</organism>
<dbReference type="GO" id="GO:0051306">
    <property type="term" value="P:mitotic sister chromatid separation"/>
    <property type="evidence" value="ECO:0007669"/>
    <property type="project" value="TreeGrafter"/>
</dbReference>
<keyword evidence="7" id="KW-1185">Reference proteome</keyword>
<evidence type="ECO:0000259" key="5">
    <source>
        <dbReference type="Pfam" id="PF06278"/>
    </source>
</evidence>
<evidence type="ECO:0000313" key="7">
    <source>
        <dbReference type="Proteomes" id="UP000095287"/>
    </source>
</evidence>
<dbReference type="InterPro" id="IPR031737">
    <property type="entry name" value="CNDH2_C"/>
</dbReference>
<dbReference type="InterPro" id="IPR031739">
    <property type="entry name" value="Ncaph2"/>
</dbReference>
<dbReference type="GO" id="GO:0000796">
    <property type="term" value="C:condensin complex"/>
    <property type="evidence" value="ECO:0007669"/>
    <property type="project" value="TreeGrafter"/>
</dbReference>
<sequence length="818" mass="93011">MDEEVQSSQYIDLFKAEKILEKNWEIDLADRLTRYLAHLDSIDGGVSRKNRKRTHDEVADSDDEEEGSGEESGGEVDEEDFYADRPRINFAEAAAVIQGCAEIYSKKVDYLYQRTMKFQTVVDARQETIAKKVGRKERIDEFRRKIKTIADRECQILDFDLLEYSKRKPLRSAAKSTEKDWDTRQESGKRKTGLLTKLLMEFVPLRPDEKRELSIHCGSKNQDIFGNADDFKVNRFVPGICGAMILRMQNEALMSEFTDPNRYVYEDSAECSSVNDGGIVDPYPEIENQEPYSAGPTSCGFQSQAASCTGSTAVEFVRAGTACGNRISQPAHVRPSLLNMTPLCSEAYIDDISMGDVLGASQAGNFVENAPSRRCRSTSLLQRMGAFDETAASLHEANMRDVASLYVYSNALEDVKVKRRAQKVGKTYIPADKERDRRDALIKKIAEEGRMEDTPWSLTNFIQEMARDSRSLEKKSLRLADRAPYLADPIIVSLQKCVSKETKRRQARRKALEEMHVKWLRENGELHQPNNTVIPEVENSEPEEAEAGQVEECPPTPSQALSTQPTDIPSASCVPENDNFDMFDLAAPDQDIQNAADEQMAKEYSHLFVDPVDRESPSDNEFFGDLEGTANNADHDGVLHGNLFSAEEDDDNLADFDFLGDPNDPFLVLKKPLQELSVGELVRYRVHEFWQIPKDHMTKLMVRVQDWEEKMVPLLDEELERREFKIHDYGSEILDKFENLGEQRNFVDMFKGIERHEVSRYFLSALMLTNTYNVKTEDDTATLGLEGAVNTMKLELLKERHHECFEASGDFVQGNFHE</sequence>
<evidence type="ECO:0000313" key="8">
    <source>
        <dbReference type="WBParaSite" id="L893_g21208.t1"/>
    </source>
</evidence>
<dbReference type="Proteomes" id="UP000095287">
    <property type="component" value="Unplaced"/>
</dbReference>
<reference evidence="8" key="1">
    <citation type="submission" date="2016-11" db="UniProtKB">
        <authorList>
            <consortium name="WormBaseParasite"/>
        </authorList>
    </citation>
    <scope>IDENTIFICATION</scope>
</reference>